<protein>
    <submittedName>
        <fullName evidence="2">Reverse transcriptase domain-containing protein</fullName>
    </submittedName>
</protein>
<dbReference type="EMBL" id="BQNB010010259">
    <property type="protein sequence ID" value="GJS74841.1"/>
    <property type="molecule type" value="Genomic_DNA"/>
</dbReference>
<reference evidence="2" key="1">
    <citation type="journal article" date="2022" name="Int. J. Mol. Sci.">
        <title>Draft Genome of Tanacetum Coccineum: Genomic Comparison of Closely Related Tanacetum-Family Plants.</title>
        <authorList>
            <person name="Yamashiro T."/>
            <person name="Shiraishi A."/>
            <person name="Nakayama K."/>
            <person name="Satake H."/>
        </authorList>
    </citation>
    <scope>NUCLEOTIDE SEQUENCE</scope>
</reference>
<feature type="region of interest" description="Disordered" evidence="1">
    <location>
        <begin position="265"/>
        <end position="290"/>
    </location>
</feature>
<organism evidence="2 3">
    <name type="scientific">Tanacetum coccineum</name>
    <dbReference type="NCBI Taxonomy" id="301880"/>
    <lineage>
        <taxon>Eukaryota</taxon>
        <taxon>Viridiplantae</taxon>
        <taxon>Streptophyta</taxon>
        <taxon>Embryophyta</taxon>
        <taxon>Tracheophyta</taxon>
        <taxon>Spermatophyta</taxon>
        <taxon>Magnoliopsida</taxon>
        <taxon>eudicotyledons</taxon>
        <taxon>Gunneridae</taxon>
        <taxon>Pentapetalae</taxon>
        <taxon>asterids</taxon>
        <taxon>campanulids</taxon>
        <taxon>Asterales</taxon>
        <taxon>Asteraceae</taxon>
        <taxon>Asteroideae</taxon>
        <taxon>Anthemideae</taxon>
        <taxon>Anthemidinae</taxon>
        <taxon>Tanacetum</taxon>
    </lineage>
</organism>
<evidence type="ECO:0000313" key="3">
    <source>
        <dbReference type="Proteomes" id="UP001151760"/>
    </source>
</evidence>
<dbReference type="Proteomes" id="UP001151760">
    <property type="component" value="Unassembled WGS sequence"/>
</dbReference>
<sequence>MTDDVIKKLIAQGAVDTLAEYEADRGSSNGDDSHDSKTGRRRQVPTTRERTYSDFLKCQPLNFKGTKGVVGLTQWLKKMESVFHISNCTVTKQVKFATCTLLGNALTWWNSYVKIVSHEQSAAIAYTAGFGERKEYAGTLPSPVATNNQRTLTYYECGNQGHYRSDFPEIKSRNHGTESRLHPYHFIYLERSLTMEEMLYKFIAEGKREHEEMRAFICDFQTTNVLLFKEINNSLIELRFRVQELLKVINNVQVIDYEVKGVTTRGGKTTTQDVHDNNTDEQPEEPPVIDPNKLTIEKRKRRGSTEKVFGKPEATPHQFAFHRSISSNAEMLCDLGVSISLMPYMMYEKLGLGEPKATRISLELADKLIQYPRGIIENVLIKFKSSRVPIILGRPFLATARAMIDMFNKKITLRVGDDEVIFDVDQSIKRPTTEDDECYRIDDLDDTINEEA</sequence>
<feature type="region of interest" description="Disordered" evidence="1">
    <location>
        <begin position="21"/>
        <end position="48"/>
    </location>
</feature>
<dbReference type="Gene3D" id="2.40.70.10">
    <property type="entry name" value="Acid Proteases"/>
    <property type="match status" value="1"/>
</dbReference>
<dbReference type="PANTHER" id="PTHR33067">
    <property type="entry name" value="RNA-DIRECTED DNA POLYMERASE-RELATED"/>
    <property type="match status" value="1"/>
</dbReference>
<evidence type="ECO:0000313" key="2">
    <source>
        <dbReference type="EMBL" id="GJS74841.1"/>
    </source>
</evidence>
<dbReference type="InterPro" id="IPR021109">
    <property type="entry name" value="Peptidase_aspartic_dom_sf"/>
</dbReference>
<evidence type="ECO:0000256" key="1">
    <source>
        <dbReference type="SAM" id="MobiDB-lite"/>
    </source>
</evidence>
<accession>A0ABQ4YBX5</accession>
<comment type="caution">
    <text evidence="2">The sequence shown here is derived from an EMBL/GenBank/DDBJ whole genome shotgun (WGS) entry which is preliminary data.</text>
</comment>
<proteinExistence type="predicted"/>
<dbReference type="GO" id="GO:0003964">
    <property type="term" value="F:RNA-directed DNA polymerase activity"/>
    <property type="evidence" value="ECO:0007669"/>
    <property type="project" value="UniProtKB-KW"/>
</dbReference>
<gene>
    <name evidence="2" type="ORF">Tco_0707682</name>
</gene>
<name>A0ABQ4YBX5_9ASTR</name>
<dbReference type="PANTHER" id="PTHR33067:SF35">
    <property type="entry name" value="ASPARTIC PEPTIDASE DDI1-TYPE DOMAIN-CONTAINING PROTEIN"/>
    <property type="match status" value="1"/>
</dbReference>
<keyword evidence="2" id="KW-0695">RNA-directed DNA polymerase</keyword>
<keyword evidence="2" id="KW-0548">Nucleotidyltransferase</keyword>
<keyword evidence="2" id="KW-0808">Transferase</keyword>
<reference evidence="2" key="2">
    <citation type="submission" date="2022-01" db="EMBL/GenBank/DDBJ databases">
        <authorList>
            <person name="Yamashiro T."/>
            <person name="Shiraishi A."/>
            <person name="Satake H."/>
            <person name="Nakayama K."/>
        </authorList>
    </citation>
    <scope>NUCLEOTIDE SEQUENCE</scope>
</reference>
<keyword evidence="3" id="KW-1185">Reference proteome</keyword>